<reference evidence="1 2" key="1">
    <citation type="submission" date="2008-10" db="EMBL/GenBank/DDBJ databases">
        <authorList>
            <person name="Qin X."/>
            <person name="Bachman B."/>
            <person name="Battles P."/>
            <person name="Bell A."/>
            <person name="Bess C."/>
            <person name="Bickham C."/>
            <person name="Chaboub L."/>
            <person name="Chen D."/>
            <person name="Coyle M."/>
            <person name="Deiros D.R."/>
            <person name="Dinh H."/>
            <person name="Forbes L."/>
            <person name="Fowler G."/>
            <person name="Francisco L."/>
            <person name="Fu Q."/>
            <person name="Gubbala S."/>
            <person name="Hale W."/>
            <person name="Han Y."/>
            <person name="Hemphill L."/>
            <person name="Highlander S.K."/>
            <person name="Hirani K."/>
            <person name="Hogues M."/>
            <person name="Jackson L."/>
            <person name="Jakkamsetti A."/>
            <person name="Javaid M."/>
            <person name="Jiang H."/>
            <person name="Korchina V."/>
            <person name="Kovar C."/>
            <person name="Lara F."/>
            <person name="Lee S."/>
            <person name="Mata R."/>
            <person name="Mathew T."/>
            <person name="Moen C."/>
            <person name="Morales K."/>
            <person name="Munidasa M."/>
            <person name="Nazareth L."/>
            <person name="Ngo R."/>
            <person name="Nguyen L."/>
            <person name="Okwuonu G."/>
            <person name="Ongeri F."/>
            <person name="Patil S."/>
            <person name="Petrosino J."/>
            <person name="Pham C."/>
            <person name="Pham P."/>
            <person name="Pu L.-L."/>
            <person name="Puazo M."/>
            <person name="Raj R."/>
            <person name="Reid J."/>
            <person name="Rouhana J."/>
            <person name="Saada N."/>
            <person name="Shang Y."/>
            <person name="Simmons D."/>
            <person name="Thornton R."/>
            <person name="Warren J."/>
            <person name="Weissenberger G."/>
            <person name="Zhang J."/>
            <person name="Zhang L."/>
            <person name="Zhou C."/>
            <person name="Zhu D."/>
            <person name="Muzny D."/>
            <person name="Worley K."/>
            <person name="Gibbs R."/>
        </authorList>
    </citation>
    <scope>NUCLEOTIDE SEQUENCE [LARGE SCALE GENOMIC DNA]</scope>
    <source>
        <strain evidence="1 2">ATCC 51172</strain>
    </source>
</reference>
<organism evidence="1 2">
    <name type="scientific">Anaerococcus lactolyticus ATCC 51172</name>
    <dbReference type="NCBI Taxonomy" id="525254"/>
    <lineage>
        <taxon>Bacteria</taxon>
        <taxon>Bacillati</taxon>
        <taxon>Bacillota</taxon>
        <taxon>Tissierellia</taxon>
        <taxon>Tissierellales</taxon>
        <taxon>Peptoniphilaceae</taxon>
        <taxon>Anaerococcus</taxon>
    </lineage>
</organism>
<gene>
    <name evidence="1" type="ORF">HMPREF0072_0830</name>
</gene>
<dbReference type="Proteomes" id="UP000005984">
    <property type="component" value="Unassembled WGS sequence"/>
</dbReference>
<keyword evidence="2" id="KW-1185">Reference proteome</keyword>
<evidence type="ECO:0000313" key="2">
    <source>
        <dbReference type="Proteomes" id="UP000005984"/>
    </source>
</evidence>
<dbReference type="EMBL" id="ABYO01000191">
    <property type="protein sequence ID" value="EEI86572.1"/>
    <property type="molecule type" value="Genomic_DNA"/>
</dbReference>
<comment type="caution">
    <text evidence="1">The sequence shown here is derived from an EMBL/GenBank/DDBJ whole genome shotgun (WGS) entry which is preliminary data.</text>
</comment>
<proteinExistence type="predicted"/>
<dbReference type="RefSeq" id="WP_004826803.1">
    <property type="nucleotide sequence ID" value="NZ_GG666044.1"/>
</dbReference>
<name>C2BER0_9FIRM</name>
<evidence type="ECO:0000313" key="1">
    <source>
        <dbReference type="EMBL" id="EEI86572.1"/>
    </source>
</evidence>
<dbReference type="STRING" id="525254.HMPREF0072_0830"/>
<accession>C2BER0</accession>
<dbReference type="HOGENOM" id="CLU_779977_0_0_9"/>
<protein>
    <submittedName>
        <fullName evidence="1">Uncharacterized protein</fullName>
    </submittedName>
</protein>
<dbReference type="AlphaFoldDB" id="C2BER0"/>
<sequence length="355" mass="43406">MNELEINKFYDSVRKFYDIKTNNQHAFRILSSRRLKKFYSELKNIKLKELKYKNVNDIWVDLTENERMSYMISIKDRIFDSYLDKSKHKKANDKIIKHYSVVLDNAISAYNHDKNREDVAYKIYYNPNNLINSYNEQKIDAEKYFPHINFPSFEEWCKINKNLYESSNKYIIESHKDFDSWYKENKLLEDWAIENKDLYEQIKSNCPYSYKSDNIPSIRFKDWYRNFSYRSLRLYDLDMQFKEELNHTLQLDDSNDYKLDLDNIDNNIIYYDSYLFKRYVNVTIMTIIKALKYKGIEIHTDEIIKNLYIVNDTYKDDYEACIQEFYKANEKIKALDFIEISEKKEFDPFNNKNRR</sequence>